<name>A0A9D3RN62_ANGAN</name>
<feature type="signal peptide" evidence="17">
    <location>
        <begin position="1"/>
        <end position="19"/>
    </location>
</feature>
<organism evidence="19 20">
    <name type="scientific">Anguilla anguilla</name>
    <name type="common">European freshwater eel</name>
    <name type="synonym">Muraena anguilla</name>
    <dbReference type="NCBI Taxonomy" id="7936"/>
    <lineage>
        <taxon>Eukaryota</taxon>
        <taxon>Metazoa</taxon>
        <taxon>Chordata</taxon>
        <taxon>Craniata</taxon>
        <taxon>Vertebrata</taxon>
        <taxon>Euteleostomi</taxon>
        <taxon>Actinopterygii</taxon>
        <taxon>Neopterygii</taxon>
        <taxon>Teleostei</taxon>
        <taxon>Anguilliformes</taxon>
        <taxon>Anguillidae</taxon>
        <taxon>Anguilla</taxon>
    </lineage>
</organism>
<keyword evidence="20" id="KW-1185">Reference proteome</keyword>
<comment type="function">
    <text evidence="15">Catalyzes the reversible hydration of carbon dioxide into bicarbonate and protons and thus is essential to maintaining intracellular and extracellular pH. May stimulate the sodium/bicarbonate transporter activity of SLC4A4 that acts in pH homeostasis. It is essential for acid overload removal from the retina and retina epithelium, and acid release in the choriocapillaris in the choroid.</text>
</comment>
<evidence type="ECO:0000256" key="10">
    <source>
        <dbReference type="ARBA" id="ARBA00023136"/>
    </source>
</evidence>
<dbReference type="EMBL" id="JAFIRN010000013">
    <property type="protein sequence ID" value="KAG5836653.1"/>
    <property type="molecule type" value="Genomic_DNA"/>
</dbReference>
<evidence type="ECO:0000256" key="15">
    <source>
        <dbReference type="ARBA" id="ARBA00045603"/>
    </source>
</evidence>
<evidence type="ECO:0000256" key="16">
    <source>
        <dbReference type="ARBA" id="ARBA00049061"/>
    </source>
</evidence>
<evidence type="ECO:0000259" key="18">
    <source>
        <dbReference type="PROSITE" id="PS51144"/>
    </source>
</evidence>
<keyword evidence="9 17" id="KW-0862">Zinc</keyword>
<dbReference type="PROSITE" id="PS00162">
    <property type="entry name" value="ALPHA_CA_1"/>
    <property type="match status" value="1"/>
</dbReference>
<comment type="cofactor">
    <cofactor evidence="1 17">
        <name>Zn(2+)</name>
        <dbReference type="ChEBI" id="CHEBI:29105"/>
    </cofactor>
</comment>
<keyword evidence="13 17" id="KW-0456">Lyase</keyword>
<keyword evidence="14" id="KW-0449">Lipoprotein</keyword>
<evidence type="ECO:0000256" key="8">
    <source>
        <dbReference type="ARBA" id="ARBA00022729"/>
    </source>
</evidence>
<dbReference type="PROSITE" id="PS51144">
    <property type="entry name" value="ALPHA_CA_2"/>
    <property type="match status" value="1"/>
</dbReference>
<keyword evidence="7 17" id="KW-0479">Metal-binding</keyword>
<evidence type="ECO:0000256" key="12">
    <source>
        <dbReference type="ARBA" id="ARBA00023180"/>
    </source>
</evidence>
<gene>
    <name evidence="19" type="ORF">ANANG_G00230680</name>
</gene>
<dbReference type="FunFam" id="3.10.200.10:FF:000003">
    <property type="entry name" value="Carbonic anhydrase 12"/>
    <property type="match status" value="1"/>
</dbReference>
<keyword evidence="8 17" id="KW-0732">Signal</keyword>
<keyword evidence="12" id="KW-0325">Glycoprotein</keyword>
<proteinExistence type="inferred from homology"/>
<comment type="similarity">
    <text evidence="3 17">Belongs to the alpha-carbonic anhydrase family.</text>
</comment>
<sequence>MHLLFLCLVSICFINITTGADWCYESQVSCNRSCLGPEEWNEVAASCEGRVQSPINIVTRKTLLDERLVPFTFSGYEEAFRSLLKNNGHTVEVDLPHSAMVSGGSLESTYRAVQLHLHWGQNGGSGSEHTIDGEQYPMELHIVHVKQEYSSLAEALEDPTGVAVLGFFFETSKSANKKYEPIIRSLGNIKQSGSNASLNGLSLDMLIPAKEDMRTYYRYQGSLTTPGCSEAVVWTLFQCTIPLSKEQLSAFSALRFSSGEPMIGTFRPVQPLNGRRVYRSGSGAVLASTIAPVISVLISIGL</sequence>
<comment type="function">
    <text evidence="17">Reversible hydration of carbon dioxide.</text>
</comment>
<keyword evidence="6" id="KW-0336">GPI-anchor</keyword>
<dbReference type="GO" id="GO:0008270">
    <property type="term" value="F:zinc ion binding"/>
    <property type="evidence" value="ECO:0007669"/>
    <property type="project" value="UniProtKB-UniRule"/>
</dbReference>
<evidence type="ECO:0000256" key="7">
    <source>
        <dbReference type="ARBA" id="ARBA00022723"/>
    </source>
</evidence>
<dbReference type="Pfam" id="PF00194">
    <property type="entry name" value="Carb_anhydrase"/>
    <property type="match status" value="1"/>
</dbReference>
<evidence type="ECO:0000256" key="4">
    <source>
        <dbReference type="ARBA" id="ARBA00011736"/>
    </source>
</evidence>
<dbReference type="GO" id="GO:0004089">
    <property type="term" value="F:carbonate dehydratase activity"/>
    <property type="evidence" value="ECO:0007669"/>
    <property type="project" value="UniProtKB-UniRule"/>
</dbReference>
<accession>A0A9D3RN62</accession>
<comment type="subunit">
    <text evidence="4">Interacts with SLC4A4.</text>
</comment>
<dbReference type="PANTHER" id="PTHR18952:SF95">
    <property type="entry name" value="CARBONIC ANHYDRASE 4"/>
    <property type="match status" value="1"/>
</dbReference>
<evidence type="ECO:0000313" key="19">
    <source>
        <dbReference type="EMBL" id="KAG5836653.1"/>
    </source>
</evidence>
<evidence type="ECO:0000256" key="2">
    <source>
        <dbReference type="ARBA" id="ARBA00004609"/>
    </source>
</evidence>
<evidence type="ECO:0000256" key="1">
    <source>
        <dbReference type="ARBA" id="ARBA00001947"/>
    </source>
</evidence>
<dbReference type="SMART" id="SM01057">
    <property type="entry name" value="Carb_anhydrase"/>
    <property type="match status" value="1"/>
</dbReference>
<evidence type="ECO:0000256" key="6">
    <source>
        <dbReference type="ARBA" id="ARBA00022622"/>
    </source>
</evidence>
<dbReference type="InterPro" id="IPR036398">
    <property type="entry name" value="CA_dom_sf"/>
</dbReference>
<evidence type="ECO:0000313" key="20">
    <source>
        <dbReference type="Proteomes" id="UP001044222"/>
    </source>
</evidence>
<feature type="domain" description="Alpha-carbonic anhydrase" evidence="18">
    <location>
        <begin position="20"/>
        <end position="281"/>
    </location>
</feature>
<evidence type="ECO:0000256" key="3">
    <source>
        <dbReference type="ARBA" id="ARBA00010718"/>
    </source>
</evidence>
<keyword evidence="10" id="KW-0472">Membrane</keyword>
<comment type="subcellular location">
    <subcellularLocation>
        <location evidence="2">Cell membrane</location>
        <topology evidence="2">Lipid-anchor</topology>
        <topology evidence="2">GPI-anchor</topology>
    </subcellularLocation>
</comment>
<evidence type="ECO:0000256" key="11">
    <source>
        <dbReference type="ARBA" id="ARBA00023157"/>
    </source>
</evidence>
<dbReference type="Proteomes" id="UP001044222">
    <property type="component" value="Chromosome 13"/>
</dbReference>
<evidence type="ECO:0000256" key="14">
    <source>
        <dbReference type="ARBA" id="ARBA00023288"/>
    </source>
</evidence>
<dbReference type="InterPro" id="IPR023561">
    <property type="entry name" value="Carbonic_anhydrase_a-class"/>
</dbReference>
<evidence type="ECO:0000256" key="13">
    <source>
        <dbReference type="ARBA" id="ARBA00023239"/>
    </source>
</evidence>
<dbReference type="EC" id="4.2.1.1" evidence="17"/>
<dbReference type="AlphaFoldDB" id="A0A9D3RN62"/>
<reference evidence="19" key="1">
    <citation type="submission" date="2021-01" db="EMBL/GenBank/DDBJ databases">
        <title>A chromosome-scale assembly of European eel, Anguilla anguilla.</title>
        <authorList>
            <person name="Henkel C."/>
            <person name="Jong-Raadsen S.A."/>
            <person name="Dufour S."/>
            <person name="Weltzien F.-A."/>
            <person name="Palstra A.P."/>
            <person name="Pelster B."/>
            <person name="Spaink H.P."/>
            <person name="Van Den Thillart G.E."/>
            <person name="Jansen H."/>
            <person name="Zahm M."/>
            <person name="Klopp C."/>
            <person name="Cedric C."/>
            <person name="Louis A."/>
            <person name="Berthelot C."/>
            <person name="Parey E."/>
            <person name="Roest Crollius H."/>
            <person name="Montfort J."/>
            <person name="Robinson-Rechavi M."/>
            <person name="Bucao C."/>
            <person name="Bouchez O."/>
            <person name="Gislard M."/>
            <person name="Lluch J."/>
            <person name="Milhes M."/>
            <person name="Lampietro C."/>
            <person name="Lopez Roques C."/>
            <person name="Donnadieu C."/>
            <person name="Braasch I."/>
            <person name="Desvignes T."/>
            <person name="Postlethwait J."/>
            <person name="Bobe J."/>
            <person name="Guiguen Y."/>
            <person name="Dirks R."/>
        </authorList>
    </citation>
    <scope>NUCLEOTIDE SEQUENCE</scope>
    <source>
        <strain evidence="19">Tag_6206</strain>
        <tissue evidence="19">Liver</tissue>
    </source>
</reference>
<dbReference type="CDD" id="cd03117">
    <property type="entry name" value="alpha_CA_IV_XV_like"/>
    <property type="match status" value="1"/>
</dbReference>
<evidence type="ECO:0000256" key="9">
    <source>
        <dbReference type="ARBA" id="ARBA00022833"/>
    </source>
</evidence>
<dbReference type="PANTHER" id="PTHR18952">
    <property type="entry name" value="CARBONIC ANHYDRASE"/>
    <property type="match status" value="1"/>
</dbReference>
<dbReference type="Gene3D" id="3.10.200.10">
    <property type="entry name" value="Alpha carbonic anhydrase"/>
    <property type="match status" value="1"/>
</dbReference>
<evidence type="ECO:0000256" key="17">
    <source>
        <dbReference type="RuleBase" id="RU367011"/>
    </source>
</evidence>
<dbReference type="GO" id="GO:0005886">
    <property type="term" value="C:plasma membrane"/>
    <property type="evidence" value="ECO:0007669"/>
    <property type="project" value="UniProtKB-SubCell"/>
</dbReference>
<evidence type="ECO:0000256" key="5">
    <source>
        <dbReference type="ARBA" id="ARBA00022475"/>
    </source>
</evidence>
<keyword evidence="5" id="KW-1003">Cell membrane</keyword>
<dbReference type="InterPro" id="IPR018338">
    <property type="entry name" value="Carbonic_anhydrase_a-class_CS"/>
</dbReference>
<comment type="catalytic activity">
    <reaction evidence="16">
        <text>hydrogencarbonate + H(+) = CO2 + H2O</text>
        <dbReference type="Rhea" id="RHEA:10748"/>
        <dbReference type="ChEBI" id="CHEBI:15377"/>
        <dbReference type="ChEBI" id="CHEBI:15378"/>
        <dbReference type="ChEBI" id="CHEBI:16526"/>
        <dbReference type="ChEBI" id="CHEBI:17544"/>
        <dbReference type="EC" id="4.2.1.1"/>
    </reaction>
    <physiologicalReaction direction="left-to-right" evidence="16">
        <dbReference type="Rhea" id="RHEA:10749"/>
    </physiologicalReaction>
    <physiologicalReaction direction="right-to-left" evidence="16">
        <dbReference type="Rhea" id="RHEA:10750"/>
    </physiologicalReaction>
</comment>
<keyword evidence="11" id="KW-1015">Disulfide bond</keyword>
<dbReference type="InterPro" id="IPR001148">
    <property type="entry name" value="CA_dom"/>
</dbReference>
<dbReference type="GO" id="GO:0098552">
    <property type="term" value="C:side of membrane"/>
    <property type="evidence" value="ECO:0007669"/>
    <property type="project" value="UniProtKB-KW"/>
</dbReference>
<dbReference type="InterPro" id="IPR041874">
    <property type="entry name" value="CA4/CA15"/>
</dbReference>
<dbReference type="SUPFAM" id="SSF51069">
    <property type="entry name" value="Carbonic anhydrase"/>
    <property type="match status" value="1"/>
</dbReference>
<comment type="caution">
    <text evidence="19">The sequence shown here is derived from an EMBL/GenBank/DDBJ whole genome shotgun (WGS) entry which is preliminary data.</text>
</comment>
<protein>
    <recommendedName>
        <fullName evidence="17">Carbonic anhydrase</fullName>
        <ecNumber evidence="17">4.2.1.1</ecNumber>
    </recommendedName>
</protein>
<feature type="chain" id="PRO_5039744678" description="Carbonic anhydrase" evidence="17">
    <location>
        <begin position="20"/>
        <end position="302"/>
    </location>
</feature>